<keyword evidence="1" id="KW-0539">Nucleus</keyword>
<dbReference type="GeneID" id="54560823"/>
<feature type="domain" description="Zn(2)-C6 fungal-type" evidence="2">
    <location>
        <begin position="10"/>
        <end position="38"/>
    </location>
</feature>
<dbReference type="OrthoDB" id="3525185at2759"/>
<dbReference type="PROSITE" id="PS00463">
    <property type="entry name" value="ZN2_CY6_FUNGAL_1"/>
    <property type="match status" value="1"/>
</dbReference>
<evidence type="ECO:0000259" key="2">
    <source>
        <dbReference type="PROSITE" id="PS50048"/>
    </source>
</evidence>
<dbReference type="CDD" id="cd00067">
    <property type="entry name" value="GAL4"/>
    <property type="match status" value="1"/>
</dbReference>
<dbReference type="SUPFAM" id="SSF57701">
    <property type="entry name" value="Zn2/Cys6 DNA-binding domain"/>
    <property type="match status" value="1"/>
</dbReference>
<dbReference type="SMART" id="SM00066">
    <property type="entry name" value="GAL4"/>
    <property type="match status" value="1"/>
</dbReference>
<dbReference type="GO" id="GO:0000981">
    <property type="term" value="F:DNA-binding transcription factor activity, RNA polymerase II-specific"/>
    <property type="evidence" value="ECO:0007669"/>
    <property type="project" value="InterPro"/>
</dbReference>
<accession>A0A6A6CDD0</accession>
<dbReference type="GO" id="GO:0008270">
    <property type="term" value="F:zinc ion binding"/>
    <property type="evidence" value="ECO:0007669"/>
    <property type="project" value="InterPro"/>
</dbReference>
<dbReference type="InterPro" id="IPR001138">
    <property type="entry name" value="Zn2Cys6_DnaBD"/>
</dbReference>
<dbReference type="InterPro" id="IPR036864">
    <property type="entry name" value="Zn2-C6_fun-type_DNA-bd_sf"/>
</dbReference>
<protein>
    <recommendedName>
        <fullName evidence="2">Zn(2)-C6 fungal-type domain-containing protein</fullName>
    </recommendedName>
</protein>
<proteinExistence type="predicted"/>
<dbReference type="AlphaFoldDB" id="A0A6A6CDD0"/>
<evidence type="ECO:0000313" key="3">
    <source>
        <dbReference type="EMBL" id="KAF2164733.1"/>
    </source>
</evidence>
<dbReference type="Pfam" id="PF00172">
    <property type="entry name" value="Zn_clus"/>
    <property type="match status" value="1"/>
</dbReference>
<dbReference type="RefSeq" id="XP_033665622.1">
    <property type="nucleotide sequence ID" value="XM_033807551.1"/>
</dbReference>
<name>A0A6A6CDD0_ZASCE</name>
<keyword evidence="4" id="KW-1185">Reference proteome</keyword>
<evidence type="ECO:0000256" key="1">
    <source>
        <dbReference type="ARBA" id="ARBA00023242"/>
    </source>
</evidence>
<dbReference type="Gene3D" id="4.10.240.10">
    <property type="entry name" value="Zn(2)-C6 fungal-type DNA-binding domain"/>
    <property type="match status" value="1"/>
</dbReference>
<dbReference type="PANTHER" id="PTHR38111:SF2">
    <property type="entry name" value="FINGER DOMAIN PROTEIN, PUTATIVE (AFU_ORTHOLOGUE AFUA_1G01560)-RELATED"/>
    <property type="match status" value="1"/>
</dbReference>
<sequence length="562" mass="63299">MVGVPGRSQGCITCRRRRVKCDLRAPHCKRCYKGGKTCEGYEPYRSFVNTFFDSFTDHDVSEIDWVKLEGGHQYEFVFENDVMQPQNPFASYACFKNSVQLGLWDCHILQRLFSKQHCDNIRPWVDAVMQSNRTSVGRDAILALAQSLAAREYGAEKEAAAAQYSRAINLLHSNLTNDECKDDLNNLAAIVIFYYYEMTSATHMDGWSFHAAGMAHLVELRGPESFQSGAAKSLFIICRFKIIYQALLLRKRTFLSQPKWKTVPWQGTSSDPKNHIQRLKDTFADIPGLLEDGDALCSTCCDSPSSNNSLAIKTHIDNLVNAFHSLLMWRNAWEKDFPSAVSEIPATKESNLQHFANEEVPHRTVYWFENIRRARETVFFYGTLLHLLDEMVEWLGPNAAGLALGSISQPEAPPTRSPLMSFHDGMTRTHVCSEIYRFLDYLLDGPDPVSGAVQLVYPLRACGVVGTWRLDRVDMINFVPMPIWDKVVRLSGFEMLHPMRADRAAPAVPAPVEPPASVSDDEMSVLDPALRDSPMQDDPLSSLFTLGTDDDKFAAIMQSFAA</sequence>
<dbReference type="PROSITE" id="PS50048">
    <property type="entry name" value="ZN2_CY6_FUNGAL_2"/>
    <property type="match status" value="1"/>
</dbReference>
<reference evidence="3" key="1">
    <citation type="journal article" date="2020" name="Stud. Mycol.">
        <title>101 Dothideomycetes genomes: a test case for predicting lifestyles and emergence of pathogens.</title>
        <authorList>
            <person name="Haridas S."/>
            <person name="Albert R."/>
            <person name="Binder M."/>
            <person name="Bloem J."/>
            <person name="Labutti K."/>
            <person name="Salamov A."/>
            <person name="Andreopoulos B."/>
            <person name="Baker S."/>
            <person name="Barry K."/>
            <person name="Bills G."/>
            <person name="Bluhm B."/>
            <person name="Cannon C."/>
            <person name="Castanera R."/>
            <person name="Culley D."/>
            <person name="Daum C."/>
            <person name="Ezra D."/>
            <person name="Gonzalez J."/>
            <person name="Henrissat B."/>
            <person name="Kuo A."/>
            <person name="Liang C."/>
            <person name="Lipzen A."/>
            <person name="Lutzoni F."/>
            <person name="Magnuson J."/>
            <person name="Mondo S."/>
            <person name="Nolan M."/>
            <person name="Ohm R."/>
            <person name="Pangilinan J."/>
            <person name="Park H.-J."/>
            <person name="Ramirez L."/>
            <person name="Alfaro M."/>
            <person name="Sun H."/>
            <person name="Tritt A."/>
            <person name="Yoshinaga Y."/>
            <person name="Zwiers L.-H."/>
            <person name="Turgeon B."/>
            <person name="Goodwin S."/>
            <person name="Spatafora J."/>
            <person name="Crous P."/>
            <person name="Grigoriev I."/>
        </authorList>
    </citation>
    <scope>NUCLEOTIDE SEQUENCE</scope>
    <source>
        <strain evidence="3">ATCC 36951</strain>
    </source>
</reference>
<organism evidence="3 4">
    <name type="scientific">Zasmidium cellare ATCC 36951</name>
    <dbReference type="NCBI Taxonomy" id="1080233"/>
    <lineage>
        <taxon>Eukaryota</taxon>
        <taxon>Fungi</taxon>
        <taxon>Dikarya</taxon>
        <taxon>Ascomycota</taxon>
        <taxon>Pezizomycotina</taxon>
        <taxon>Dothideomycetes</taxon>
        <taxon>Dothideomycetidae</taxon>
        <taxon>Mycosphaerellales</taxon>
        <taxon>Mycosphaerellaceae</taxon>
        <taxon>Zasmidium</taxon>
    </lineage>
</organism>
<dbReference type="Proteomes" id="UP000799537">
    <property type="component" value="Unassembled WGS sequence"/>
</dbReference>
<dbReference type="InterPro" id="IPR053178">
    <property type="entry name" value="Osmoadaptation_assoc"/>
</dbReference>
<evidence type="ECO:0000313" key="4">
    <source>
        <dbReference type="Proteomes" id="UP000799537"/>
    </source>
</evidence>
<dbReference type="EMBL" id="ML993603">
    <property type="protein sequence ID" value="KAF2164733.1"/>
    <property type="molecule type" value="Genomic_DNA"/>
</dbReference>
<dbReference type="PANTHER" id="PTHR38111">
    <property type="entry name" value="ZN(2)-C6 FUNGAL-TYPE DOMAIN-CONTAINING PROTEIN-RELATED"/>
    <property type="match status" value="1"/>
</dbReference>
<gene>
    <name evidence="3" type="ORF">M409DRAFT_25126</name>
</gene>